<evidence type="ECO:0000313" key="2">
    <source>
        <dbReference type="EMBL" id="QHU11035.1"/>
    </source>
</evidence>
<evidence type="ECO:0008006" key="3">
    <source>
        <dbReference type="Google" id="ProtNLM"/>
    </source>
</evidence>
<dbReference type="EMBL" id="MN740778">
    <property type="protein sequence ID" value="QHU11035.1"/>
    <property type="molecule type" value="Genomic_DNA"/>
</dbReference>
<evidence type="ECO:0000256" key="1">
    <source>
        <dbReference type="SAM" id="Phobius"/>
    </source>
</evidence>
<sequence>MLEELVYTALWMGLFASLDHLIRYLKYEKPYYAVHALHNALIVYATGSDLVHTFTDLYNLQMYATNWFAIQLCFALHLYHCALYWKSFRSDDWLHHGLMIGVALPIGCIPEAHTFTGMSLFFTTGLPGGIDYALLFSVRNGWIDRHTEKRINAFLNVWIRSPGCMAMAALSIACNLSQPSVYWITLLPSLLNYWNGQYFMQQVLTDSVMKLN</sequence>
<organism evidence="2">
    <name type="scientific">viral metagenome</name>
    <dbReference type="NCBI Taxonomy" id="1070528"/>
    <lineage>
        <taxon>unclassified sequences</taxon>
        <taxon>metagenomes</taxon>
        <taxon>organismal metagenomes</taxon>
    </lineage>
</organism>
<feature type="transmembrane region" description="Helical" evidence="1">
    <location>
        <begin position="6"/>
        <end position="24"/>
    </location>
</feature>
<dbReference type="AlphaFoldDB" id="A0A6C0JZ33"/>
<keyword evidence="1" id="KW-1133">Transmembrane helix</keyword>
<accession>A0A6C0JZ33</accession>
<protein>
    <recommendedName>
        <fullName evidence="3">TLC domain-containing protein</fullName>
    </recommendedName>
</protein>
<feature type="transmembrane region" description="Helical" evidence="1">
    <location>
        <begin position="67"/>
        <end position="85"/>
    </location>
</feature>
<keyword evidence="1" id="KW-0812">Transmembrane</keyword>
<proteinExistence type="predicted"/>
<reference evidence="2" key="1">
    <citation type="journal article" date="2020" name="Nature">
        <title>Giant virus diversity and host interactions through global metagenomics.</title>
        <authorList>
            <person name="Schulz F."/>
            <person name="Roux S."/>
            <person name="Paez-Espino D."/>
            <person name="Jungbluth S."/>
            <person name="Walsh D.A."/>
            <person name="Denef V.J."/>
            <person name="McMahon K.D."/>
            <person name="Konstantinidis K.T."/>
            <person name="Eloe-Fadrosh E.A."/>
            <person name="Kyrpides N.C."/>
            <person name="Woyke T."/>
        </authorList>
    </citation>
    <scope>NUCLEOTIDE SEQUENCE</scope>
    <source>
        <strain evidence="2">GVMAG-S-1101165-84</strain>
    </source>
</reference>
<keyword evidence="1" id="KW-0472">Membrane</keyword>
<name>A0A6C0JZ33_9ZZZZ</name>
<feature type="transmembrane region" description="Helical" evidence="1">
    <location>
        <begin position="31"/>
        <end position="47"/>
    </location>
</feature>